<gene>
    <name evidence="2" type="ORF">JZ751_021130</name>
</gene>
<keyword evidence="3" id="KW-1185">Reference proteome</keyword>
<evidence type="ECO:0000313" key="3">
    <source>
        <dbReference type="Proteomes" id="UP000824540"/>
    </source>
</evidence>
<evidence type="ECO:0000256" key="1">
    <source>
        <dbReference type="SAM" id="MobiDB-lite"/>
    </source>
</evidence>
<sequence length="60" mass="6659">MNGNQDYRPASQLINPASLSDGDGYQDQLLPACMDETCQKSAIYLYKPGDAEVRCPHQKL</sequence>
<name>A0A8T2PL55_9TELE</name>
<reference evidence="2" key="1">
    <citation type="thesis" date="2021" institute="BYU ScholarsArchive" country="Provo, UT, USA">
        <title>Applications of and Algorithms for Genome Assembly and Genomic Analyses with an Emphasis on Marine Teleosts.</title>
        <authorList>
            <person name="Pickett B.D."/>
        </authorList>
    </citation>
    <scope>NUCLEOTIDE SEQUENCE</scope>
    <source>
        <strain evidence="2">HI-2016</strain>
    </source>
</reference>
<feature type="region of interest" description="Disordered" evidence="1">
    <location>
        <begin position="1"/>
        <end position="21"/>
    </location>
</feature>
<protein>
    <submittedName>
        <fullName evidence="2">Uncharacterized protein</fullName>
    </submittedName>
</protein>
<accession>A0A8T2PL55</accession>
<dbReference type="OrthoDB" id="8941225at2759"/>
<evidence type="ECO:0000313" key="2">
    <source>
        <dbReference type="EMBL" id="KAG9352716.1"/>
    </source>
</evidence>
<comment type="caution">
    <text evidence="2">The sequence shown here is derived from an EMBL/GenBank/DDBJ whole genome shotgun (WGS) entry which is preliminary data.</text>
</comment>
<dbReference type="EMBL" id="JAFBMS010000005">
    <property type="protein sequence ID" value="KAG9352716.1"/>
    <property type="molecule type" value="Genomic_DNA"/>
</dbReference>
<proteinExistence type="predicted"/>
<organism evidence="2 3">
    <name type="scientific">Albula glossodonta</name>
    <name type="common">roundjaw bonefish</name>
    <dbReference type="NCBI Taxonomy" id="121402"/>
    <lineage>
        <taxon>Eukaryota</taxon>
        <taxon>Metazoa</taxon>
        <taxon>Chordata</taxon>
        <taxon>Craniata</taxon>
        <taxon>Vertebrata</taxon>
        <taxon>Euteleostomi</taxon>
        <taxon>Actinopterygii</taxon>
        <taxon>Neopterygii</taxon>
        <taxon>Teleostei</taxon>
        <taxon>Albuliformes</taxon>
        <taxon>Albulidae</taxon>
        <taxon>Albula</taxon>
    </lineage>
</organism>
<dbReference type="AlphaFoldDB" id="A0A8T2PL55"/>
<dbReference type="Proteomes" id="UP000824540">
    <property type="component" value="Unassembled WGS sequence"/>
</dbReference>